<accession>A0A2U2B689</accession>
<sequence>MEDLKQSIKTLTKENLEKIIAHRRHIHQNPELSFEENETSAYVSAQLTEMGIPHKKGIAGTGILATISGKGEGRTVALRADMDALPIQEDTGLSFSSQNKGVMHACGHDAHTAALLGVGQVLNQIKEQWNGTVLLLFQPGEEKFPGGASLLLEEGALDDPKPDLVIGQHVLPDMPAGQVGFKPGMYMASGDEVYLTVKGKGGHAALPHTLNDNILIASNIIVSLQQIVARMVPANIPTVLSFGRIEGLGATNIIPEKVEIAGTLRTMNEEWRSKIKDKIREMASGIAKSMGAECVVDIKDGYPVVHNHEQYTKDALGLAKDYLDKDSVEEMDIRMTAEDFGYYTHRFPSVFYRFGVAQSGKSTGALHTPGLNINEEGLEVATGMLSWLAVNFLNKK</sequence>
<comment type="caution">
    <text evidence="4">The sequence shown here is derived from an EMBL/GenBank/DDBJ whole genome shotgun (WGS) entry which is preliminary data.</text>
</comment>
<comment type="cofactor">
    <cofactor evidence="2">
        <name>Mn(2+)</name>
        <dbReference type="ChEBI" id="CHEBI:29035"/>
    </cofactor>
    <text evidence="2">The Mn(2+) ion enhances activity.</text>
</comment>
<feature type="binding site" evidence="2">
    <location>
        <position position="108"/>
    </location>
    <ligand>
        <name>Mn(2+)</name>
        <dbReference type="ChEBI" id="CHEBI:29035"/>
        <label>2</label>
    </ligand>
</feature>
<dbReference type="AlphaFoldDB" id="A0A2U2B689"/>
<dbReference type="SUPFAM" id="SSF53187">
    <property type="entry name" value="Zn-dependent exopeptidases"/>
    <property type="match status" value="1"/>
</dbReference>
<dbReference type="Gene3D" id="3.30.70.360">
    <property type="match status" value="1"/>
</dbReference>
<dbReference type="OrthoDB" id="9776731at2"/>
<feature type="binding site" evidence="2">
    <location>
        <position position="169"/>
    </location>
    <ligand>
        <name>Mn(2+)</name>
        <dbReference type="ChEBI" id="CHEBI:29035"/>
        <label>2</label>
    </ligand>
</feature>
<dbReference type="PIRSF" id="PIRSF005962">
    <property type="entry name" value="Pept_M20D_amidohydro"/>
    <property type="match status" value="1"/>
</dbReference>
<evidence type="ECO:0000259" key="3">
    <source>
        <dbReference type="Pfam" id="PF07687"/>
    </source>
</evidence>
<proteinExistence type="predicted"/>
<feature type="binding site" evidence="2">
    <location>
        <position position="106"/>
    </location>
    <ligand>
        <name>Mn(2+)</name>
        <dbReference type="ChEBI" id="CHEBI:29035"/>
        <label>2</label>
    </ligand>
</feature>
<dbReference type="SUPFAM" id="SSF55031">
    <property type="entry name" value="Bacterial exopeptidase dimerisation domain"/>
    <property type="match status" value="1"/>
</dbReference>
<gene>
    <name evidence="4" type="ORF">DDZ16_15045</name>
</gene>
<dbReference type="PANTHER" id="PTHR11014">
    <property type="entry name" value="PEPTIDASE M20 FAMILY MEMBER"/>
    <property type="match status" value="1"/>
</dbReference>
<evidence type="ECO:0000256" key="2">
    <source>
        <dbReference type="PIRSR" id="PIRSR005962-1"/>
    </source>
</evidence>
<dbReference type="NCBIfam" id="TIGR01891">
    <property type="entry name" value="amidohydrolases"/>
    <property type="match status" value="1"/>
</dbReference>
<dbReference type="Pfam" id="PF07687">
    <property type="entry name" value="M20_dimer"/>
    <property type="match status" value="1"/>
</dbReference>
<name>A0A2U2B689_9BACT</name>
<dbReference type="InterPro" id="IPR002933">
    <property type="entry name" value="Peptidase_M20"/>
</dbReference>
<protein>
    <submittedName>
        <fullName evidence="4">Amidohydrolase</fullName>
    </submittedName>
</protein>
<dbReference type="GO" id="GO:0046872">
    <property type="term" value="F:metal ion binding"/>
    <property type="evidence" value="ECO:0007669"/>
    <property type="project" value="UniProtKB-KW"/>
</dbReference>
<dbReference type="FunFam" id="3.30.70.360:FF:000001">
    <property type="entry name" value="N-acetyldiaminopimelate deacetylase"/>
    <property type="match status" value="1"/>
</dbReference>
<dbReference type="Pfam" id="PF01546">
    <property type="entry name" value="Peptidase_M20"/>
    <property type="match status" value="1"/>
</dbReference>
<evidence type="ECO:0000313" key="5">
    <source>
        <dbReference type="Proteomes" id="UP000244956"/>
    </source>
</evidence>
<feature type="binding site" evidence="2">
    <location>
        <position position="142"/>
    </location>
    <ligand>
        <name>Mn(2+)</name>
        <dbReference type="ChEBI" id="CHEBI:29035"/>
        <label>2</label>
    </ligand>
</feature>
<dbReference type="GO" id="GO:0019877">
    <property type="term" value="P:diaminopimelate biosynthetic process"/>
    <property type="evidence" value="ECO:0007669"/>
    <property type="project" value="UniProtKB-ARBA"/>
</dbReference>
<dbReference type="CDD" id="cd03886">
    <property type="entry name" value="M20_Acy1"/>
    <property type="match status" value="1"/>
</dbReference>
<reference evidence="4 5" key="1">
    <citation type="submission" date="2018-05" db="EMBL/GenBank/DDBJ databases">
        <title>Marinilabilia rubrum sp. nov., isolated from saltern sediment.</title>
        <authorList>
            <person name="Zhang R."/>
        </authorList>
    </citation>
    <scope>NUCLEOTIDE SEQUENCE [LARGE SCALE GENOMIC DNA]</scope>
    <source>
        <strain evidence="4 5">WTE16</strain>
    </source>
</reference>
<feature type="domain" description="Peptidase M20 dimerisation" evidence="3">
    <location>
        <begin position="193"/>
        <end position="286"/>
    </location>
</feature>
<dbReference type="Proteomes" id="UP000244956">
    <property type="component" value="Unassembled WGS sequence"/>
</dbReference>
<keyword evidence="5" id="KW-1185">Reference proteome</keyword>
<dbReference type="Gene3D" id="3.40.630.10">
    <property type="entry name" value="Zn peptidases"/>
    <property type="match status" value="1"/>
</dbReference>
<keyword evidence="2" id="KW-0479">Metal-binding</keyword>
<keyword evidence="1 4" id="KW-0378">Hydrolase</keyword>
<keyword evidence="2" id="KW-0464">Manganese</keyword>
<dbReference type="InterPro" id="IPR011650">
    <property type="entry name" value="Peptidase_M20_dimer"/>
</dbReference>
<dbReference type="EMBL" id="QEWP01000013">
    <property type="protein sequence ID" value="PWD98553.1"/>
    <property type="molecule type" value="Genomic_DNA"/>
</dbReference>
<dbReference type="InterPro" id="IPR036264">
    <property type="entry name" value="Bact_exopeptidase_dim_dom"/>
</dbReference>
<feature type="binding site" evidence="2">
    <location>
        <position position="367"/>
    </location>
    <ligand>
        <name>Mn(2+)</name>
        <dbReference type="ChEBI" id="CHEBI:29035"/>
        <label>2</label>
    </ligand>
</feature>
<evidence type="ECO:0000313" key="4">
    <source>
        <dbReference type="EMBL" id="PWD98553.1"/>
    </source>
</evidence>
<dbReference type="InterPro" id="IPR017439">
    <property type="entry name" value="Amidohydrolase"/>
</dbReference>
<dbReference type="GO" id="GO:0050118">
    <property type="term" value="F:N-acetyldiaminopimelate deacetylase activity"/>
    <property type="evidence" value="ECO:0007669"/>
    <property type="project" value="UniProtKB-ARBA"/>
</dbReference>
<dbReference type="RefSeq" id="WP_109265306.1">
    <property type="nucleotide sequence ID" value="NZ_QEWP01000013.1"/>
</dbReference>
<evidence type="ECO:0000256" key="1">
    <source>
        <dbReference type="ARBA" id="ARBA00022801"/>
    </source>
</evidence>
<organism evidence="4 5">
    <name type="scientific">Marinilabilia rubra</name>
    <dbReference type="NCBI Taxonomy" id="2162893"/>
    <lineage>
        <taxon>Bacteria</taxon>
        <taxon>Pseudomonadati</taxon>
        <taxon>Bacteroidota</taxon>
        <taxon>Bacteroidia</taxon>
        <taxon>Marinilabiliales</taxon>
        <taxon>Marinilabiliaceae</taxon>
        <taxon>Marinilabilia</taxon>
    </lineage>
</organism>
<dbReference type="PANTHER" id="PTHR11014:SF63">
    <property type="entry name" value="METALLOPEPTIDASE, PUTATIVE (AFU_ORTHOLOGUE AFUA_6G09600)-RELATED"/>
    <property type="match status" value="1"/>
</dbReference>